<dbReference type="AlphaFoldDB" id="A0A9X3WC72"/>
<reference evidence="1" key="2">
    <citation type="submission" date="2022-10" db="EMBL/GenBank/DDBJ databases">
        <authorList>
            <person name="Kostovova I."/>
            <person name="Moravkova M."/>
            <person name="Pechar R."/>
        </authorList>
    </citation>
    <scope>NUCLEOTIDE SEQUENCE</scope>
    <source>
        <strain evidence="1">M356A</strain>
    </source>
</reference>
<proteinExistence type="predicted"/>
<name>A0A9X3WC72_LACAM</name>
<protein>
    <submittedName>
        <fullName evidence="1">Uncharacterized protein</fullName>
    </submittedName>
</protein>
<dbReference type="EMBL" id="JAOTGU010000019">
    <property type="protein sequence ID" value="MDB6262797.1"/>
    <property type="molecule type" value="Genomic_DNA"/>
</dbReference>
<dbReference type="Proteomes" id="UP001143700">
    <property type="component" value="Unassembled WGS sequence"/>
</dbReference>
<evidence type="ECO:0000313" key="1">
    <source>
        <dbReference type="EMBL" id="MDB6262797.1"/>
    </source>
</evidence>
<sequence>MNVKDLLESIKTDECGFTNKVDNIDDYYLVKISMDENIYRHQGTFYILFSQASDDTVTDLVYANITMSEYYFIAHVLGTKDDNGIFRPLTDSSFEDEEYSINKSEKLYVRDYAMRTNYITNVEVVTYG</sequence>
<evidence type="ECO:0000313" key="2">
    <source>
        <dbReference type="Proteomes" id="UP001143700"/>
    </source>
</evidence>
<gene>
    <name evidence="1" type="ORF">ODV15_09615</name>
</gene>
<organism evidence="1 2">
    <name type="scientific">Lactobacillus amylovorus</name>
    <dbReference type="NCBI Taxonomy" id="1604"/>
    <lineage>
        <taxon>Bacteria</taxon>
        <taxon>Bacillati</taxon>
        <taxon>Bacillota</taxon>
        <taxon>Bacilli</taxon>
        <taxon>Lactobacillales</taxon>
        <taxon>Lactobacillaceae</taxon>
        <taxon>Lactobacillus</taxon>
    </lineage>
</organism>
<dbReference type="RefSeq" id="WP_271870725.1">
    <property type="nucleotide sequence ID" value="NZ_JAOTGU010000019.1"/>
</dbReference>
<reference evidence="1" key="1">
    <citation type="journal article" date="2022" name="Microorganisms">
        <title>Antibiotic Susceptibility, Resistance Gene Determinants and Corresponding Genomic Regions in Lactobacillus amylovorus Isolates Derived from Wild Boars and Domestic Pigs.</title>
        <authorList>
            <person name="Moravkova M."/>
            <person name="Kostovova I."/>
            <person name="Kavanova K."/>
            <person name="Pechar R."/>
            <person name="Stanek S."/>
            <person name="Brychta A."/>
            <person name="Zeman M."/>
            <person name="Kubasova T."/>
        </authorList>
    </citation>
    <scope>NUCLEOTIDE SEQUENCE</scope>
    <source>
        <strain evidence="1">M356A</strain>
    </source>
</reference>
<accession>A0A9X3WC72</accession>
<comment type="caution">
    <text evidence="1">The sequence shown here is derived from an EMBL/GenBank/DDBJ whole genome shotgun (WGS) entry which is preliminary data.</text>
</comment>